<evidence type="ECO:0000313" key="6">
    <source>
        <dbReference type="Proteomes" id="UP000048908"/>
    </source>
</evidence>
<dbReference type="PANTHER" id="PTHR38340">
    <property type="entry name" value="S-LAYER PROTEIN"/>
    <property type="match status" value="1"/>
</dbReference>
<dbReference type="PRINTS" id="PR00313">
    <property type="entry name" value="CABNDNGRPT"/>
</dbReference>
<gene>
    <name evidence="5" type="primary">hlyA_2</name>
    <name evidence="5" type="ORF">JAN5088_00985</name>
</gene>
<dbReference type="SUPFAM" id="SSF51120">
    <property type="entry name" value="beta-Roll"/>
    <property type="match status" value="1"/>
</dbReference>
<accession>A0A0M6XNG8</accession>
<dbReference type="InterPro" id="IPR050557">
    <property type="entry name" value="RTX_toxin/Mannuronan_C5-epim"/>
</dbReference>
<dbReference type="PANTHER" id="PTHR38340:SF1">
    <property type="entry name" value="S-LAYER PROTEIN"/>
    <property type="match status" value="1"/>
</dbReference>
<dbReference type="Gene3D" id="2.170.16.10">
    <property type="entry name" value="Hedgehog/Intein (Hint) domain"/>
    <property type="match status" value="1"/>
</dbReference>
<feature type="compositionally biased region" description="Basic and acidic residues" evidence="3">
    <location>
        <begin position="103"/>
        <end position="113"/>
    </location>
</feature>
<dbReference type="Pfam" id="PF00353">
    <property type="entry name" value="HemolysinCabind"/>
    <property type="match status" value="2"/>
</dbReference>
<dbReference type="InterPro" id="IPR036844">
    <property type="entry name" value="Hint_dom_sf"/>
</dbReference>
<dbReference type="Proteomes" id="UP000048908">
    <property type="component" value="Unassembled WGS sequence"/>
</dbReference>
<comment type="subcellular location">
    <subcellularLocation>
        <location evidence="1">Secreted</location>
    </subcellularLocation>
</comment>
<dbReference type="InterPro" id="IPR028992">
    <property type="entry name" value="Hedgehog/Intein_dom"/>
</dbReference>
<dbReference type="RefSeq" id="WP_055681659.1">
    <property type="nucleotide sequence ID" value="NZ_CXPG01000012.1"/>
</dbReference>
<dbReference type="AlphaFoldDB" id="A0A0M6XNG8"/>
<evidence type="ECO:0000259" key="4">
    <source>
        <dbReference type="Pfam" id="PF13403"/>
    </source>
</evidence>
<reference evidence="5 6" key="1">
    <citation type="submission" date="2015-07" db="EMBL/GenBank/DDBJ databases">
        <authorList>
            <person name="Noorani M."/>
        </authorList>
    </citation>
    <scope>NUCLEOTIDE SEQUENCE [LARGE SCALE GENOMIC DNA]</scope>
    <source>
        <strain evidence="5 6">CECT 5088</strain>
    </source>
</reference>
<feature type="compositionally biased region" description="Basic and acidic residues" evidence="3">
    <location>
        <begin position="168"/>
        <end position="177"/>
    </location>
</feature>
<proteinExistence type="predicted"/>
<name>A0A0M6XNG8_9RHOB</name>
<dbReference type="Pfam" id="PF13403">
    <property type="entry name" value="Hint_2"/>
    <property type="match status" value="1"/>
</dbReference>
<dbReference type="Gene3D" id="2.150.10.10">
    <property type="entry name" value="Serralysin-like metalloprotease, C-terminal"/>
    <property type="match status" value="2"/>
</dbReference>
<feature type="region of interest" description="Disordered" evidence="3">
    <location>
        <begin position="100"/>
        <end position="192"/>
    </location>
</feature>
<evidence type="ECO:0000256" key="1">
    <source>
        <dbReference type="ARBA" id="ARBA00004613"/>
    </source>
</evidence>
<feature type="domain" description="Hedgehog/Intein (Hint)" evidence="4">
    <location>
        <begin position="273"/>
        <end position="409"/>
    </location>
</feature>
<evidence type="ECO:0000256" key="2">
    <source>
        <dbReference type="ARBA" id="ARBA00022525"/>
    </source>
</evidence>
<dbReference type="EMBL" id="CXPG01000012">
    <property type="protein sequence ID" value="CTQ32222.1"/>
    <property type="molecule type" value="Genomic_DNA"/>
</dbReference>
<evidence type="ECO:0000313" key="5">
    <source>
        <dbReference type="EMBL" id="CTQ32222.1"/>
    </source>
</evidence>
<organism evidence="5 6">
    <name type="scientific">Jannaschia rubra</name>
    <dbReference type="NCBI Taxonomy" id="282197"/>
    <lineage>
        <taxon>Bacteria</taxon>
        <taxon>Pseudomonadati</taxon>
        <taxon>Pseudomonadota</taxon>
        <taxon>Alphaproteobacteria</taxon>
        <taxon>Rhodobacterales</taxon>
        <taxon>Roseobacteraceae</taxon>
        <taxon>Jannaschia</taxon>
    </lineage>
</organism>
<dbReference type="GO" id="GO:0005509">
    <property type="term" value="F:calcium ion binding"/>
    <property type="evidence" value="ECO:0007669"/>
    <property type="project" value="InterPro"/>
</dbReference>
<dbReference type="STRING" id="282197.SAMN04488517_1048"/>
<dbReference type="GO" id="GO:0005576">
    <property type="term" value="C:extracellular region"/>
    <property type="evidence" value="ECO:0007669"/>
    <property type="project" value="UniProtKB-SubCell"/>
</dbReference>
<dbReference type="InterPro" id="IPR011049">
    <property type="entry name" value="Serralysin-like_metalloprot_C"/>
</dbReference>
<dbReference type="SUPFAM" id="SSF51294">
    <property type="entry name" value="Hedgehog/intein (Hint) domain"/>
    <property type="match status" value="1"/>
</dbReference>
<feature type="compositionally biased region" description="Gly residues" evidence="3">
    <location>
        <begin position="181"/>
        <end position="191"/>
    </location>
</feature>
<keyword evidence="6" id="KW-1185">Reference proteome</keyword>
<evidence type="ECO:0000256" key="3">
    <source>
        <dbReference type="SAM" id="MobiDB-lite"/>
    </source>
</evidence>
<dbReference type="InterPro" id="IPR001343">
    <property type="entry name" value="Hemolysn_Ca-bd"/>
</dbReference>
<keyword evidence="2" id="KW-0964">Secreted</keyword>
<sequence length="453" mass="47659">MSAFITLTDTSVTDAGFWSGLDLDGRSTIDATGLDDRFAIRLDGGSITFTDTDTGDETTWSDDDLGDGSFSDVIQFKANDGGSDVSGADRLGWKGYVGGDGDDTFRDDGERGGTMRGGDGNDTLVGGTGNNNLYGGQGDDELSAGEGGNNNLWGGEGDDTLIGGPGKDNLRGDRGDDQIFGGSGTGNLFGGEGDDTVTAGEFEGNLFGGRGDDVIVAGTKTQFATGGSGDDRLIVPEGASFEPYDDGSDSGVVTLPDGTSFVYTNFESVDVACFTAETPLSTPGGEVPVGDLRVGDLVETLDHGPQPIRWIGRRTVPGVGAHAPVHFLPGAIGNTHEIRLSPQHRVMMAGWKCELLFDATEMLCAAKHLCDGDRIYLAPCTEVTYVHVMFDRHEVVLSGGALLESFFAGDRILEADREIYDELVSLFPQIAQGTHPAQAPARPILRAFEARLM</sequence>
<protein>
    <submittedName>
        <fullName evidence="5">Hemolysin, plasmid</fullName>
    </submittedName>
</protein>